<evidence type="ECO:0008006" key="4">
    <source>
        <dbReference type="Google" id="ProtNLM"/>
    </source>
</evidence>
<dbReference type="OrthoDB" id="5946254at2759"/>
<evidence type="ECO:0000313" key="3">
    <source>
        <dbReference type="Proteomes" id="UP000186817"/>
    </source>
</evidence>
<organism evidence="2 3">
    <name type="scientific">Symbiodinium microadriaticum</name>
    <name type="common">Dinoflagellate</name>
    <name type="synonym">Zooxanthella microadriatica</name>
    <dbReference type="NCBI Taxonomy" id="2951"/>
    <lineage>
        <taxon>Eukaryota</taxon>
        <taxon>Sar</taxon>
        <taxon>Alveolata</taxon>
        <taxon>Dinophyceae</taxon>
        <taxon>Suessiales</taxon>
        <taxon>Symbiodiniaceae</taxon>
        <taxon>Symbiodinium</taxon>
    </lineage>
</organism>
<proteinExistence type="predicted"/>
<feature type="signal peptide" evidence="1">
    <location>
        <begin position="1"/>
        <end position="16"/>
    </location>
</feature>
<comment type="caution">
    <text evidence="2">The sequence shown here is derived from an EMBL/GenBank/DDBJ whole genome shotgun (WGS) entry which is preliminary data.</text>
</comment>
<feature type="chain" id="PRO_5012615814" description="RRM domain-containing protein" evidence="1">
    <location>
        <begin position="17"/>
        <end position="614"/>
    </location>
</feature>
<evidence type="ECO:0000313" key="2">
    <source>
        <dbReference type="EMBL" id="OLP98377.1"/>
    </source>
</evidence>
<sequence length="614" mass="68334">MAPRAVLALLATAAGAMKCPGSGSWIHASAEVEATVDASCADVMEEMKARVQGPWVDPHNKGTYSLLSESKDELDIQRITGNKKFTDKITFTFSDFDAQGAKPSCGIHACSESQGFSIGDFSTNYCNIRNLYCGKTDGCVPVKHDFENTEQKVDPSFGAGKDKSACIVKPEQQEEGQERWQEKLKERSVRRHGLAAATQLHKRRLLQCACSALRCFFQTARQQRVAVACFVATRAEEAARYWLHQWHSAVGKWRQEQVKETEAIMHWYLILAASALCHWQRWLQKRQRKKQRQVAPNRFMSTPRVISAFCAGCLCGFRGSKHLCGRTSRRTFKTRKGMLDAGTTTLMLSGLPLKLNRSMLLQLLNAEGAGRYDLVHVPYDTVAHRPMSVAIVNFTDYTSANKVHGFFKILQKEAGWSLHVAPAAVQGLAANLAFIVASSSLGFAAMSEPSGPLIFTDGVQVADSIAFAACCIPPALLVEARRLIDVDARSPSFKTAGKRKYGKYRGTHGRSVLTAEAAKLFARAARGAALKAALWRFDEERSVQAEVASLRSALLHKKRVEVALRVGQHWRTRAYVRATSRQVFLHRHEIVVIQRDQYLWSLEVFVECVAKAFH</sequence>
<reference evidence="2 3" key="1">
    <citation type="submission" date="2016-02" db="EMBL/GenBank/DDBJ databases">
        <title>Genome analysis of coral dinoflagellate symbionts highlights evolutionary adaptations to a symbiotic lifestyle.</title>
        <authorList>
            <person name="Aranda M."/>
            <person name="Li Y."/>
            <person name="Liew Y.J."/>
            <person name="Baumgarten S."/>
            <person name="Simakov O."/>
            <person name="Wilson M."/>
            <person name="Piel J."/>
            <person name="Ashoor H."/>
            <person name="Bougouffa S."/>
            <person name="Bajic V.B."/>
            <person name="Ryu T."/>
            <person name="Ravasi T."/>
            <person name="Bayer T."/>
            <person name="Micklem G."/>
            <person name="Kim H."/>
            <person name="Bhak J."/>
            <person name="Lajeunesse T.C."/>
            <person name="Voolstra C.R."/>
        </authorList>
    </citation>
    <scope>NUCLEOTIDE SEQUENCE [LARGE SCALE GENOMIC DNA]</scope>
    <source>
        <strain evidence="2 3">CCMP2467</strain>
    </source>
</reference>
<dbReference type="SUPFAM" id="SSF54928">
    <property type="entry name" value="RNA-binding domain, RBD"/>
    <property type="match status" value="1"/>
</dbReference>
<dbReference type="GO" id="GO:0003676">
    <property type="term" value="F:nucleic acid binding"/>
    <property type="evidence" value="ECO:0007669"/>
    <property type="project" value="InterPro"/>
</dbReference>
<gene>
    <name evidence="2" type="ORF">AK812_SmicGene19181</name>
</gene>
<dbReference type="AlphaFoldDB" id="A0A1Q9DT80"/>
<dbReference type="Proteomes" id="UP000186817">
    <property type="component" value="Unassembled WGS sequence"/>
</dbReference>
<evidence type="ECO:0000256" key="1">
    <source>
        <dbReference type="SAM" id="SignalP"/>
    </source>
</evidence>
<name>A0A1Q9DT80_SYMMI</name>
<keyword evidence="1" id="KW-0732">Signal</keyword>
<keyword evidence="3" id="KW-1185">Reference proteome</keyword>
<dbReference type="InterPro" id="IPR035979">
    <property type="entry name" value="RBD_domain_sf"/>
</dbReference>
<dbReference type="EMBL" id="LSRX01000399">
    <property type="protein sequence ID" value="OLP98377.1"/>
    <property type="molecule type" value="Genomic_DNA"/>
</dbReference>
<accession>A0A1Q9DT80</accession>
<protein>
    <recommendedName>
        <fullName evidence="4">RRM domain-containing protein</fullName>
    </recommendedName>
</protein>